<sequence length="186" mass="21644">MPNWCTNTLTFPTREEFDSFIRNYGKGSRRFSYQWLIPEPKTQEECEEKYVLHNDEEREAAHLGKDAGWFNWYEWRWDHWGCKWDAICDREDDFIDEGTLSIYFSSPWCEPFRVYKKMAELGIEFSYTWEIEGGSQGSGGGKSDDGTLLCYENALPEDEVIPEEISPANDGNSTNKNVDFPGGIPF</sequence>
<dbReference type="EMBL" id="AGRW01000054">
    <property type="protein sequence ID" value="EIC00701.1"/>
    <property type="molecule type" value="Genomic_DNA"/>
</dbReference>
<protein>
    <recommendedName>
        <fullName evidence="4">YubB ferredoxin-like domain-containing protein</fullName>
    </recommendedName>
</protein>
<evidence type="ECO:0000313" key="3">
    <source>
        <dbReference type="Proteomes" id="UP000003571"/>
    </source>
</evidence>
<evidence type="ECO:0008006" key="4">
    <source>
        <dbReference type="Google" id="ProtNLM"/>
    </source>
</evidence>
<comment type="caution">
    <text evidence="2">The sequence shown here is derived from an EMBL/GenBank/DDBJ whole genome shotgun (WGS) entry which is preliminary data.</text>
</comment>
<evidence type="ECO:0000256" key="1">
    <source>
        <dbReference type="SAM" id="MobiDB-lite"/>
    </source>
</evidence>
<evidence type="ECO:0000313" key="2">
    <source>
        <dbReference type="EMBL" id="EIC00701.1"/>
    </source>
</evidence>
<dbReference type="STRING" id="907348.TresaDRAFT_0174"/>
<dbReference type="RefSeq" id="WP_002706376.1">
    <property type="nucleotide sequence ID" value="NZ_AGRW01000054.1"/>
</dbReference>
<proteinExistence type="predicted"/>
<dbReference type="PATRIC" id="fig|907348.3.peg.2759"/>
<organism evidence="2 3">
    <name type="scientific">Treponema saccharophilum DSM 2985</name>
    <dbReference type="NCBI Taxonomy" id="907348"/>
    <lineage>
        <taxon>Bacteria</taxon>
        <taxon>Pseudomonadati</taxon>
        <taxon>Spirochaetota</taxon>
        <taxon>Spirochaetia</taxon>
        <taxon>Spirochaetales</taxon>
        <taxon>Treponemataceae</taxon>
        <taxon>Treponema</taxon>
    </lineage>
</organism>
<keyword evidence="3" id="KW-1185">Reference proteome</keyword>
<accession>H7EP68</accession>
<dbReference type="AlphaFoldDB" id="H7EP68"/>
<dbReference type="Proteomes" id="UP000003571">
    <property type="component" value="Unassembled WGS sequence"/>
</dbReference>
<gene>
    <name evidence="2" type="ORF">TresaDRAFT_0174</name>
</gene>
<name>H7EP68_9SPIR</name>
<dbReference type="OrthoDB" id="1248468at2"/>
<feature type="region of interest" description="Disordered" evidence="1">
    <location>
        <begin position="164"/>
        <end position="186"/>
    </location>
</feature>
<reference evidence="2 3" key="1">
    <citation type="submission" date="2011-09" db="EMBL/GenBank/DDBJ databases">
        <title>The draft genome of Treponema saccharophilum DSM 2985.</title>
        <authorList>
            <consortium name="US DOE Joint Genome Institute (JGI-PGF)"/>
            <person name="Lucas S."/>
            <person name="Copeland A."/>
            <person name="Lapidus A."/>
            <person name="Glavina del Rio T."/>
            <person name="Dalin E."/>
            <person name="Tice H."/>
            <person name="Bruce D."/>
            <person name="Goodwin L."/>
            <person name="Pitluck S."/>
            <person name="Peters L."/>
            <person name="Kyrpides N."/>
            <person name="Mavromatis K."/>
            <person name="Ivanova N."/>
            <person name="Markowitz V."/>
            <person name="Cheng J.-F."/>
            <person name="Hugenholtz P."/>
            <person name="Woyke T."/>
            <person name="Wu D."/>
            <person name="Gronow S."/>
            <person name="Wellnitz S."/>
            <person name="Brambilla E."/>
            <person name="Klenk H.-P."/>
            <person name="Eisen J.A."/>
        </authorList>
    </citation>
    <scope>NUCLEOTIDE SEQUENCE [LARGE SCALE GENOMIC DNA]</scope>
    <source>
        <strain evidence="2 3">DSM 2985</strain>
    </source>
</reference>